<evidence type="ECO:0000259" key="9">
    <source>
        <dbReference type="Pfam" id="PF03458"/>
    </source>
</evidence>
<dbReference type="Pfam" id="PF03458">
    <property type="entry name" value="Gly_transporter"/>
    <property type="match status" value="2"/>
</dbReference>
<reference evidence="10 11" key="1">
    <citation type="submission" date="2020-08" db="EMBL/GenBank/DDBJ databases">
        <title>Sequencing the genomes of 1000 actinobacteria strains.</title>
        <authorList>
            <person name="Klenk H.-P."/>
        </authorList>
    </citation>
    <scope>NUCLEOTIDE SEQUENCE [LARGE SCALE GENOMIC DNA]</scope>
    <source>
        <strain evidence="10 11">DSM 23694</strain>
    </source>
</reference>
<evidence type="ECO:0000313" key="10">
    <source>
        <dbReference type="EMBL" id="MBB5596976.1"/>
    </source>
</evidence>
<feature type="domain" description="Glycine transporter" evidence="9">
    <location>
        <begin position="8"/>
        <end position="80"/>
    </location>
</feature>
<evidence type="ECO:0000256" key="2">
    <source>
        <dbReference type="ARBA" id="ARBA00008193"/>
    </source>
</evidence>
<dbReference type="InterPro" id="IPR005115">
    <property type="entry name" value="Gly_transporter"/>
</dbReference>
<evidence type="ECO:0000256" key="1">
    <source>
        <dbReference type="ARBA" id="ARBA00004651"/>
    </source>
</evidence>
<evidence type="ECO:0000256" key="6">
    <source>
        <dbReference type="ARBA" id="ARBA00023136"/>
    </source>
</evidence>
<sequence>MNTLLLVGDLCGIFFFAVSGSLLAARKGFDIIGSLALAYMTGLGGGIIRDLIIDQGVPNSFVNTAYLLPPFLATIAVYLLSTHIQKLRYFISLFDAGGLALFCITGTLTALAAGIQPIVAVLLGVATSCGGGLLRDITANETPSLFNPRDLYAVPAFLGSGTTVLLMMTGWFNLLTATITAIVVFVLRMLALRFGWSAPLAVRGWSRPRIRLPRTRADMPHTGAFDATPRNKAPRFRPDQDN</sequence>
<evidence type="ECO:0000256" key="8">
    <source>
        <dbReference type="SAM" id="Phobius"/>
    </source>
</evidence>
<keyword evidence="5 8" id="KW-1133">Transmembrane helix</keyword>
<dbReference type="EMBL" id="JACHBL010000001">
    <property type="protein sequence ID" value="MBB5596976.1"/>
    <property type="molecule type" value="Genomic_DNA"/>
</dbReference>
<keyword evidence="6 8" id="KW-0472">Membrane</keyword>
<protein>
    <submittedName>
        <fullName evidence="10">Putative membrane protein YeiH</fullName>
    </submittedName>
</protein>
<evidence type="ECO:0000256" key="3">
    <source>
        <dbReference type="ARBA" id="ARBA00022475"/>
    </source>
</evidence>
<dbReference type="Proteomes" id="UP000523863">
    <property type="component" value="Unassembled WGS sequence"/>
</dbReference>
<feature type="transmembrane region" description="Helical" evidence="8">
    <location>
        <begin position="60"/>
        <end position="80"/>
    </location>
</feature>
<organism evidence="10 11">
    <name type="scientific">Neomicrococcus lactis</name>
    <dbReference type="NCBI Taxonomy" id="732241"/>
    <lineage>
        <taxon>Bacteria</taxon>
        <taxon>Bacillati</taxon>
        <taxon>Actinomycetota</taxon>
        <taxon>Actinomycetes</taxon>
        <taxon>Micrococcales</taxon>
        <taxon>Micrococcaceae</taxon>
        <taxon>Neomicrococcus</taxon>
    </lineage>
</organism>
<dbReference type="RefSeq" id="WP_183639770.1">
    <property type="nucleotide sequence ID" value="NZ_JACHBL010000001.1"/>
</dbReference>
<proteinExistence type="inferred from homology"/>
<feature type="transmembrane region" description="Helical" evidence="8">
    <location>
        <begin position="6"/>
        <end position="24"/>
    </location>
</feature>
<evidence type="ECO:0000256" key="5">
    <source>
        <dbReference type="ARBA" id="ARBA00022989"/>
    </source>
</evidence>
<feature type="transmembrane region" description="Helical" evidence="8">
    <location>
        <begin position="31"/>
        <end position="48"/>
    </location>
</feature>
<keyword evidence="4 8" id="KW-0812">Transmembrane</keyword>
<keyword evidence="3" id="KW-1003">Cell membrane</keyword>
<comment type="similarity">
    <text evidence="2">Belongs to the UPF0126 family.</text>
</comment>
<comment type="caution">
    <text evidence="10">The sequence shown here is derived from an EMBL/GenBank/DDBJ whole genome shotgun (WGS) entry which is preliminary data.</text>
</comment>
<dbReference type="PANTHER" id="PTHR30506">
    <property type="entry name" value="INNER MEMBRANE PROTEIN"/>
    <property type="match status" value="1"/>
</dbReference>
<evidence type="ECO:0000256" key="7">
    <source>
        <dbReference type="SAM" id="MobiDB-lite"/>
    </source>
</evidence>
<keyword evidence="11" id="KW-1185">Reference proteome</keyword>
<feature type="region of interest" description="Disordered" evidence="7">
    <location>
        <begin position="219"/>
        <end position="242"/>
    </location>
</feature>
<evidence type="ECO:0000313" key="11">
    <source>
        <dbReference type="Proteomes" id="UP000523863"/>
    </source>
</evidence>
<feature type="domain" description="Glycine transporter" evidence="9">
    <location>
        <begin position="93"/>
        <end position="166"/>
    </location>
</feature>
<dbReference type="GO" id="GO:0005886">
    <property type="term" value="C:plasma membrane"/>
    <property type="evidence" value="ECO:0007669"/>
    <property type="project" value="UniProtKB-SubCell"/>
</dbReference>
<gene>
    <name evidence="10" type="ORF">BKA12_000056</name>
</gene>
<name>A0A7W9DAF3_9MICC</name>
<dbReference type="PANTHER" id="PTHR30506:SF3">
    <property type="entry name" value="UPF0126 INNER MEMBRANE PROTEIN YADS-RELATED"/>
    <property type="match status" value="1"/>
</dbReference>
<feature type="transmembrane region" description="Helical" evidence="8">
    <location>
        <begin position="87"/>
        <end position="112"/>
    </location>
</feature>
<comment type="subcellular location">
    <subcellularLocation>
        <location evidence="1">Cell membrane</location>
        <topology evidence="1">Multi-pass membrane protein</topology>
    </subcellularLocation>
</comment>
<accession>A0A7W9DAF3</accession>
<evidence type="ECO:0000256" key="4">
    <source>
        <dbReference type="ARBA" id="ARBA00022692"/>
    </source>
</evidence>
<dbReference type="AlphaFoldDB" id="A0A7W9DAF3"/>